<dbReference type="EMBL" id="WEID01000077">
    <property type="protein sequence ID" value="KAB8129163.1"/>
    <property type="molecule type" value="Genomic_DNA"/>
</dbReference>
<keyword evidence="1" id="KW-0472">Membrane</keyword>
<organism evidence="2 3">
    <name type="scientific">Gracilibacillus oryzae</name>
    <dbReference type="NCBI Taxonomy" id="1672701"/>
    <lineage>
        <taxon>Bacteria</taxon>
        <taxon>Bacillati</taxon>
        <taxon>Bacillota</taxon>
        <taxon>Bacilli</taxon>
        <taxon>Bacillales</taxon>
        <taxon>Bacillaceae</taxon>
        <taxon>Gracilibacillus</taxon>
    </lineage>
</organism>
<sequence>MISHNSNITLYPLTIRQDKKHYIVEDKTSGEFFEMPKICIDAIELINDKVPLEEIEKTLQAKYPEEEVDILEFAEQLLDFGLVKEIDGEEVKQEKSNAAAQGFSWLPANVGRFFFHRGTKIILFLVILMNIFYMIMKPDFFPNYQDIFVFDSIVLSVLFYMFISLFLILIHEFGHILAIRAHNLPTKLEVGHRLYLLVVFETDMTAGWKLKPKERNLLYLGGIYFDQWIVAIVLTLKFFLPIDGTFVDAVLSLIVLDIFIKTIYQCCFYMKTDLYYLFENITGCYNIMENSQRLFSRWLPFVKTDNKTEAYEEEKVYVRLYAVFYVLGISVTLALFAFYMVPQFFFVFSRLIPALISPSGNPYFWDAVVFLLQLLIMIGLLLYTWTKSHSNKE</sequence>
<proteinExistence type="predicted"/>
<name>A0A7C8KSN7_9BACI</name>
<keyword evidence="1" id="KW-0812">Transmembrane</keyword>
<evidence type="ECO:0000313" key="3">
    <source>
        <dbReference type="Proteomes" id="UP000480246"/>
    </source>
</evidence>
<dbReference type="AlphaFoldDB" id="A0A7C8KSN7"/>
<dbReference type="OrthoDB" id="140324at2"/>
<keyword evidence="1" id="KW-1133">Transmembrane helix</keyword>
<feature type="transmembrane region" description="Helical" evidence="1">
    <location>
        <begin position="362"/>
        <end position="385"/>
    </location>
</feature>
<accession>A0A7C8KSN7</accession>
<evidence type="ECO:0000313" key="2">
    <source>
        <dbReference type="EMBL" id="KAB8129163.1"/>
    </source>
</evidence>
<feature type="transmembrane region" description="Helical" evidence="1">
    <location>
        <begin position="121"/>
        <end position="136"/>
    </location>
</feature>
<evidence type="ECO:0000256" key="1">
    <source>
        <dbReference type="SAM" id="Phobius"/>
    </source>
</evidence>
<feature type="transmembrane region" description="Helical" evidence="1">
    <location>
        <begin position="148"/>
        <end position="170"/>
    </location>
</feature>
<feature type="transmembrane region" description="Helical" evidence="1">
    <location>
        <begin position="320"/>
        <end position="342"/>
    </location>
</feature>
<feature type="transmembrane region" description="Helical" evidence="1">
    <location>
        <begin position="246"/>
        <end position="264"/>
    </location>
</feature>
<feature type="transmembrane region" description="Helical" evidence="1">
    <location>
        <begin position="217"/>
        <end position="240"/>
    </location>
</feature>
<dbReference type="Proteomes" id="UP000480246">
    <property type="component" value="Unassembled WGS sequence"/>
</dbReference>
<keyword evidence="3" id="KW-1185">Reference proteome</keyword>
<gene>
    <name evidence="2" type="ORF">F9U64_15365</name>
</gene>
<reference evidence="2 3" key="1">
    <citation type="submission" date="2019-10" db="EMBL/GenBank/DDBJ databases">
        <title>Gracilibacillus sp. nov. isolated from rice seeds.</title>
        <authorList>
            <person name="He S."/>
        </authorList>
    </citation>
    <scope>NUCLEOTIDE SEQUENCE [LARGE SCALE GENOMIC DNA]</scope>
    <source>
        <strain evidence="2 3">TD8</strain>
    </source>
</reference>
<protein>
    <submittedName>
        <fullName evidence="2">Peptidase</fullName>
    </submittedName>
</protein>
<dbReference type="RefSeq" id="WP_153405496.1">
    <property type="nucleotide sequence ID" value="NZ_ML762437.1"/>
</dbReference>
<comment type="caution">
    <text evidence="2">The sequence shown here is derived from an EMBL/GenBank/DDBJ whole genome shotgun (WGS) entry which is preliminary data.</text>
</comment>